<dbReference type="InterPro" id="IPR028458">
    <property type="entry name" value="Twinfilin"/>
</dbReference>
<dbReference type="CDD" id="cd11284">
    <property type="entry name" value="ADF_Twf-C_like"/>
    <property type="match status" value="1"/>
</dbReference>
<dbReference type="InterPro" id="IPR002108">
    <property type="entry name" value="ADF-H"/>
</dbReference>
<dbReference type="GO" id="GO:0005884">
    <property type="term" value="C:actin filament"/>
    <property type="evidence" value="ECO:0007669"/>
    <property type="project" value="TreeGrafter"/>
</dbReference>
<feature type="compositionally biased region" description="Basic and acidic residues" evidence="11">
    <location>
        <begin position="144"/>
        <end position="186"/>
    </location>
</feature>
<feature type="compositionally biased region" description="Polar residues" evidence="11">
    <location>
        <begin position="606"/>
        <end position="621"/>
    </location>
</feature>
<dbReference type="InterPro" id="IPR006786">
    <property type="entry name" value="Pinin_SDK_MemA"/>
</dbReference>
<feature type="compositionally biased region" description="Basic and acidic residues" evidence="11">
    <location>
        <begin position="330"/>
        <end position="347"/>
    </location>
</feature>
<dbReference type="CDD" id="cd11285">
    <property type="entry name" value="ADF_Twf-N_like"/>
    <property type="match status" value="1"/>
</dbReference>
<feature type="compositionally biased region" description="Basic and acidic residues" evidence="11">
    <location>
        <begin position="464"/>
        <end position="474"/>
    </location>
</feature>
<evidence type="ECO:0000256" key="7">
    <source>
        <dbReference type="ARBA" id="ARBA00023212"/>
    </source>
</evidence>
<evidence type="ECO:0000259" key="12">
    <source>
        <dbReference type="PROSITE" id="PS51263"/>
    </source>
</evidence>
<dbReference type="SUPFAM" id="SSF55753">
    <property type="entry name" value="Actin depolymerizing proteins"/>
    <property type="match status" value="2"/>
</dbReference>
<protein>
    <recommendedName>
        <fullName evidence="10">Twinfilin</fullName>
    </recommendedName>
</protein>
<evidence type="ECO:0000256" key="5">
    <source>
        <dbReference type="ARBA" id="ARBA00022737"/>
    </source>
</evidence>
<evidence type="ECO:0000256" key="10">
    <source>
        <dbReference type="ARBA" id="ARBA00069496"/>
    </source>
</evidence>
<dbReference type="PROSITE" id="PS51263">
    <property type="entry name" value="ADF_H"/>
    <property type="match status" value="2"/>
</dbReference>
<evidence type="ECO:0000256" key="1">
    <source>
        <dbReference type="ARBA" id="ARBA00004245"/>
    </source>
</evidence>
<sequence length="667" mass="74370">MQSGITVQIAEYNTLTCLSVSSELQNAFNDFASDSSIFCLPVTITAESLTPLSPIRFSSPNAFYPSLSQLSSVLQPKTPLYLLFRRPESGSSSLCALTYIPSNAPVRAKTLFASTRATLVRELGSEKFATTIFATEEEEVTSEDAWRERDAEEKGSGGKGDYRREDLMGEKERELEAVRRAEEEARSGTPGRDIGIGGSFARGGFGSGVQSGMRMTVDDDAKTALEGLQEGGLVQLAIDIPSETFKLAAAESGVDANSVQTHISSSSPRYTFYHYPGTDTVFFIYTCPSGSSIKERMLYASSRMYALRVADEQGLKISKKIEASSPDEISGDRLQEEVQPHQNDGLRRGFARPKRPGRTLASAVAVPDQDNLALSPDASLKRRNSSTTDPDPDSKRRRLSTQDEKDHPVADRKPSFSDRADQRPDRRASRQANGRDEERKRGQRLFGALLGTLSQRSSTAAQKRRADIERKQQDKLKLQDKEYDELKKKKRDERAALRKKEQRYYEEESMRTRHSNLLAMAHFLKTKSEPVLYYKPWQLRPEDEDLIRRQIGEAEATISQERAEFEARYPPQEGTESKEEKETQPGNQQEAPLPDADVQEPKDTTQESSDNANVETNQDLNTEAALPETAPVNDVPVSVNHNESDDHRAADDDGGEVVEDNEDTVIY</sequence>
<dbReference type="Pfam" id="PF04696">
    <property type="entry name" value="Pinin_SDK_memA"/>
    <property type="match status" value="1"/>
</dbReference>
<dbReference type="GO" id="GO:0051016">
    <property type="term" value="P:barbed-end actin filament capping"/>
    <property type="evidence" value="ECO:0007669"/>
    <property type="project" value="TreeGrafter"/>
</dbReference>
<comment type="caution">
    <text evidence="13">The sequence shown here is derived from an EMBL/GenBank/DDBJ whole genome shotgun (WGS) entry which is preliminary data.</text>
</comment>
<comment type="function">
    <text evidence="9">Actin-binding protein involved in motile and morphological processes. Inhibits actin polymerization, likely by sequestering G-actin.</text>
</comment>
<dbReference type="InterPro" id="IPR029006">
    <property type="entry name" value="ADF-H/Gelsolin-like_dom_sf"/>
</dbReference>
<dbReference type="GO" id="GO:0003785">
    <property type="term" value="F:actin monomer binding"/>
    <property type="evidence" value="ECO:0007669"/>
    <property type="project" value="TreeGrafter"/>
</dbReference>
<feature type="region of interest" description="Disordered" evidence="11">
    <location>
        <begin position="139"/>
        <end position="197"/>
    </location>
</feature>
<proteinExistence type="inferred from homology"/>
<dbReference type="Proteomes" id="UP000215305">
    <property type="component" value="Unassembled WGS sequence"/>
</dbReference>
<keyword evidence="4" id="KW-0963">Cytoplasm</keyword>
<dbReference type="AlphaFoldDB" id="A0A397HNA9"/>
<feature type="compositionally biased region" description="Basic and acidic residues" evidence="11">
    <location>
        <begin position="642"/>
        <end position="651"/>
    </location>
</feature>
<evidence type="ECO:0000256" key="4">
    <source>
        <dbReference type="ARBA" id="ARBA00022490"/>
    </source>
</evidence>
<evidence type="ECO:0000256" key="11">
    <source>
        <dbReference type="SAM" id="MobiDB-lite"/>
    </source>
</evidence>
<evidence type="ECO:0000256" key="8">
    <source>
        <dbReference type="ARBA" id="ARBA00038532"/>
    </source>
</evidence>
<name>A0A397HNA9_ASPTH</name>
<evidence type="ECO:0000256" key="6">
    <source>
        <dbReference type="ARBA" id="ARBA00023203"/>
    </source>
</evidence>
<dbReference type="VEuPathDB" id="FungiDB:CDV56_108999"/>
<evidence type="ECO:0000256" key="2">
    <source>
        <dbReference type="ARBA" id="ARBA00004544"/>
    </source>
</evidence>
<dbReference type="EMBL" id="NKHU02000032">
    <property type="protein sequence ID" value="RHZ63086.1"/>
    <property type="molecule type" value="Genomic_DNA"/>
</dbReference>
<feature type="compositionally biased region" description="Acidic residues" evidence="11">
    <location>
        <begin position="652"/>
        <end position="667"/>
    </location>
</feature>
<feature type="domain" description="ADF-H" evidence="12">
    <location>
        <begin position="212"/>
        <end position="339"/>
    </location>
</feature>
<dbReference type="GO" id="GO:0051015">
    <property type="term" value="F:actin filament binding"/>
    <property type="evidence" value="ECO:0007669"/>
    <property type="project" value="TreeGrafter"/>
</dbReference>
<comment type="subcellular location">
    <subcellularLocation>
        <location evidence="2">Cytoplasm</location>
        <location evidence="2">Cell cortex</location>
    </subcellularLocation>
    <subcellularLocation>
        <location evidence="1">Cytoplasm</location>
        <location evidence="1">Cytoskeleton</location>
    </subcellularLocation>
</comment>
<evidence type="ECO:0000313" key="13">
    <source>
        <dbReference type="EMBL" id="RHZ63086.1"/>
    </source>
</evidence>
<evidence type="ECO:0000256" key="3">
    <source>
        <dbReference type="ARBA" id="ARBA00009557"/>
    </source>
</evidence>
<feature type="region of interest" description="Disordered" evidence="11">
    <location>
        <begin position="322"/>
        <end position="474"/>
    </location>
</feature>
<comment type="similarity">
    <text evidence="3">Belongs to the actin-binding proteins ADF family. Twinfilin subfamily.</text>
</comment>
<dbReference type="Gene3D" id="3.40.20.10">
    <property type="entry name" value="Severin"/>
    <property type="match status" value="2"/>
</dbReference>
<keyword evidence="5" id="KW-0677">Repeat</keyword>
<dbReference type="SMART" id="SM00102">
    <property type="entry name" value="ADF"/>
    <property type="match status" value="2"/>
</dbReference>
<organism evidence="13 14">
    <name type="scientific">Aspergillus thermomutatus</name>
    <name type="common">Neosartorya pseudofischeri</name>
    <dbReference type="NCBI Taxonomy" id="41047"/>
    <lineage>
        <taxon>Eukaryota</taxon>
        <taxon>Fungi</taxon>
        <taxon>Dikarya</taxon>
        <taxon>Ascomycota</taxon>
        <taxon>Pezizomycotina</taxon>
        <taxon>Eurotiomycetes</taxon>
        <taxon>Eurotiomycetidae</taxon>
        <taxon>Eurotiales</taxon>
        <taxon>Aspergillaceae</taxon>
        <taxon>Aspergillus</taxon>
        <taxon>Aspergillus subgen. Fumigati</taxon>
    </lineage>
</organism>
<dbReference type="OrthoDB" id="10006997at2759"/>
<feature type="region of interest" description="Disordered" evidence="11">
    <location>
        <begin position="488"/>
        <end position="511"/>
    </location>
</feature>
<feature type="domain" description="ADF-H" evidence="12">
    <location>
        <begin position="15"/>
        <end position="150"/>
    </location>
</feature>
<keyword evidence="7" id="KW-0206">Cytoskeleton</keyword>
<dbReference type="GO" id="GO:0030042">
    <property type="term" value="P:actin filament depolymerization"/>
    <property type="evidence" value="ECO:0007669"/>
    <property type="project" value="TreeGrafter"/>
</dbReference>
<dbReference type="FunFam" id="3.40.20.10:FF:000007">
    <property type="entry name" value="Twinfilin-1 isoform 1"/>
    <property type="match status" value="1"/>
</dbReference>
<keyword evidence="6" id="KW-0009">Actin-binding</keyword>
<dbReference type="PANTHER" id="PTHR13759">
    <property type="entry name" value="TWINFILIN"/>
    <property type="match status" value="1"/>
</dbReference>
<evidence type="ECO:0000313" key="14">
    <source>
        <dbReference type="Proteomes" id="UP000215305"/>
    </source>
</evidence>
<feature type="region of interest" description="Disordered" evidence="11">
    <location>
        <begin position="559"/>
        <end position="667"/>
    </location>
</feature>
<gene>
    <name evidence="13" type="ORF">CDV56_108999</name>
</gene>
<reference evidence="13" key="1">
    <citation type="submission" date="2018-08" db="EMBL/GenBank/DDBJ databases">
        <title>Draft genome sequence of azole-resistant Aspergillus thermomutatus (Neosartorya pseudofischeri) strain HMR AF 39, isolated from a human nasal aspirate.</title>
        <authorList>
            <person name="Parent-Michaud M."/>
            <person name="Dufresne P.J."/>
            <person name="Fournier E."/>
            <person name="Martineau C."/>
            <person name="Moreira S."/>
            <person name="Perkins V."/>
            <person name="De Repentigny L."/>
            <person name="Dufresne S.F."/>
        </authorList>
    </citation>
    <scope>NUCLEOTIDE SEQUENCE [LARGE SCALE GENOMIC DNA]</scope>
    <source>
        <strain evidence="13">HMR AF 39</strain>
    </source>
</reference>
<dbReference type="RefSeq" id="XP_026617053.1">
    <property type="nucleotide sequence ID" value="XM_026762618.1"/>
</dbReference>
<feature type="compositionally biased region" description="Basic and acidic residues" evidence="11">
    <location>
        <begin position="400"/>
        <end position="440"/>
    </location>
</feature>
<dbReference type="GO" id="GO:0005938">
    <property type="term" value="C:cell cortex"/>
    <property type="evidence" value="ECO:0007669"/>
    <property type="project" value="UniProtKB-SubCell"/>
</dbReference>
<dbReference type="PANTHER" id="PTHR13759:SF1">
    <property type="entry name" value="TWINFILIN"/>
    <property type="match status" value="1"/>
</dbReference>
<feature type="compositionally biased region" description="Polar residues" evidence="11">
    <location>
        <begin position="452"/>
        <end position="461"/>
    </location>
</feature>
<comment type="subunit">
    <text evidence="8">Interacts with G-actin; ADP-actin form.</text>
</comment>
<evidence type="ECO:0000256" key="9">
    <source>
        <dbReference type="ARBA" id="ARBA00056419"/>
    </source>
</evidence>
<keyword evidence="14" id="KW-1185">Reference proteome</keyword>
<dbReference type="GeneID" id="38130973"/>
<dbReference type="FunFam" id="3.40.20.10:FF:000042">
    <property type="entry name" value="Actin depolymerizing protein"/>
    <property type="match status" value="1"/>
</dbReference>
<accession>A0A397HNA9</accession>
<dbReference type="STRING" id="41047.A0A397HNA9"/>
<dbReference type="Pfam" id="PF00241">
    <property type="entry name" value="Cofilin_ADF"/>
    <property type="match status" value="2"/>
</dbReference>